<evidence type="ECO:0000256" key="2">
    <source>
        <dbReference type="ARBA" id="ARBA00022723"/>
    </source>
</evidence>
<dbReference type="SFLD" id="SFLDS00029">
    <property type="entry name" value="Radical_SAM"/>
    <property type="match status" value="1"/>
</dbReference>
<dbReference type="PANTHER" id="PTHR11228">
    <property type="entry name" value="RADICAL SAM DOMAIN PROTEIN"/>
    <property type="match status" value="1"/>
</dbReference>
<dbReference type="PROSITE" id="PS51918">
    <property type="entry name" value="RADICAL_SAM"/>
    <property type="match status" value="1"/>
</dbReference>
<organism evidence="7 8">
    <name type="scientific">Yinghuangia soli</name>
    <dbReference type="NCBI Taxonomy" id="2908204"/>
    <lineage>
        <taxon>Bacteria</taxon>
        <taxon>Bacillati</taxon>
        <taxon>Actinomycetota</taxon>
        <taxon>Actinomycetes</taxon>
        <taxon>Kitasatosporales</taxon>
        <taxon>Streptomycetaceae</taxon>
        <taxon>Yinghuangia</taxon>
    </lineage>
</organism>
<evidence type="ECO:0000256" key="5">
    <source>
        <dbReference type="SAM" id="MobiDB-lite"/>
    </source>
</evidence>
<dbReference type="InterPro" id="IPR007197">
    <property type="entry name" value="rSAM"/>
</dbReference>
<keyword evidence="4" id="KW-0411">Iron-sulfur</keyword>
<dbReference type="InterPro" id="IPR023885">
    <property type="entry name" value="4Fe4S-binding_SPASM_dom"/>
</dbReference>
<dbReference type="GO" id="GO:0046872">
    <property type="term" value="F:metal ion binding"/>
    <property type="evidence" value="ECO:0007669"/>
    <property type="project" value="UniProtKB-KW"/>
</dbReference>
<proteinExistence type="predicted"/>
<dbReference type="Gene3D" id="3.20.20.70">
    <property type="entry name" value="Aldolase class I"/>
    <property type="match status" value="1"/>
</dbReference>
<feature type="region of interest" description="Disordered" evidence="5">
    <location>
        <begin position="262"/>
        <end position="302"/>
    </location>
</feature>
<evidence type="ECO:0000256" key="1">
    <source>
        <dbReference type="ARBA" id="ARBA00022691"/>
    </source>
</evidence>
<evidence type="ECO:0000313" key="8">
    <source>
        <dbReference type="Proteomes" id="UP001165378"/>
    </source>
</evidence>
<dbReference type="CDD" id="cd01335">
    <property type="entry name" value="Radical_SAM"/>
    <property type="match status" value="1"/>
</dbReference>
<keyword evidence="8" id="KW-1185">Reference proteome</keyword>
<dbReference type="InterPro" id="IPR013785">
    <property type="entry name" value="Aldolase_TIM"/>
</dbReference>
<keyword evidence="1" id="KW-0949">S-adenosyl-L-methionine</keyword>
<keyword evidence="3" id="KW-0408">Iron</keyword>
<evidence type="ECO:0000256" key="3">
    <source>
        <dbReference type="ARBA" id="ARBA00023004"/>
    </source>
</evidence>
<dbReference type="SFLD" id="SFLDG01067">
    <property type="entry name" value="SPASM/twitch_domain_containing"/>
    <property type="match status" value="1"/>
</dbReference>
<dbReference type="RefSeq" id="WP_235051199.1">
    <property type="nucleotide sequence ID" value="NZ_JAKFHA010000003.1"/>
</dbReference>
<dbReference type="InterPro" id="IPR058240">
    <property type="entry name" value="rSAM_sf"/>
</dbReference>
<sequence>MTVILEGPGRAPQGERRFRGGLLELDLTRKCALNCTHCYNGSGPEGTHGEMTRADWLHAVEQAGHRGFTAVQLIGGEPTMHPDAPELVAHALTLGMTVEVFTNLVHVTPAWWALFRRPGVSLATSYYSADADAHNEVTRRPSHPRTEANIITALRHGIPLRVGLIRINVDQDVNGAVAHLRDLGVTDVRVDDERPFGRAGGSTDPAGLCGRCGDGRAAIGPNGDVSPCVMSAWLPVGNVRSAPLSATLDGDRMAEAIATIREARAGNEPLPPPGPQPPPPPCSPQDDECSPGTPLSTCNPRR</sequence>
<gene>
    <name evidence="7" type="ORF">LZ495_07435</name>
</gene>
<dbReference type="EMBL" id="JAKFHA010000003">
    <property type="protein sequence ID" value="MCF2527048.1"/>
    <property type="molecule type" value="Genomic_DNA"/>
</dbReference>
<dbReference type="GO" id="GO:0051536">
    <property type="term" value="F:iron-sulfur cluster binding"/>
    <property type="evidence" value="ECO:0007669"/>
    <property type="project" value="UniProtKB-KW"/>
</dbReference>
<evidence type="ECO:0000259" key="6">
    <source>
        <dbReference type="PROSITE" id="PS51918"/>
    </source>
</evidence>
<dbReference type="SUPFAM" id="SSF102114">
    <property type="entry name" value="Radical SAM enzymes"/>
    <property type="match status" value="1"/>
</dbReference>
<dbReference type="Pfam" id="PF13186">
    <property type="entry name" value="SPASM"/>
    <property type="match status" value="1"/>
</dbReference>
<dbReference type="AlphaFoldDB" id="A0AA41PW97"/>
<reference evidence="7" key="1">
    <citation type="submission" date="2022-01" db="EMBL/GenBank/DDBJ databases">
        <title>Genome-Based Taxonomic Classification of the Phylum Actinobacteria.</title>
        <authorList>
            <person name="Gao Y."/>
        </authorList>
    </citation>
    <scope>NUCLEOTIDE SEQUENCE</scope>
    <source>
        <strain evidence="7">KLBMP 8922</strain>
    </source>
</reference>
<dbReference type="Proteomes" id="UP001165378">
    <property type="component" value="Unassembled WGS sequence"/>
</dbReference>
<keyword evidence="2" id="KW-0479">Metal-binding</keyword>
<name>A0AA41PW97_9ACTN</name>
<protein>
    <submittedName>
        <fullName evidence="7">Radical SAM protein</fullName>
    </submittedName>
</protein>
<dbReference type="InterPro" id="IPR050377">
    <property type="entry name" value="Radical_SAM_PqqE_MftC-like"/>
</dbReference>
<feature type="domain" description="Radical SAM core" evidence="6">
    <location>
        <begin position="17"/>
        <end position="222"/>
    </location>
</feature>
<feature type="compositionally biased region" description="Polar residues" evidence="5">
    <location>
        <begin position="293"/>
        <end position="302"/>
    </location>
</feature>
<dbReference type="Pfam" id="PF04055">
    <property type="entry name" value="Radical_SAM"/>
    <property type="match status" value="1"/>
</dbReference>
<feature type="compositionally biased region" description="Pro residues" evidence="5">
    <location>
        <begin position="269"/>
        <end position="283"/>
    </location>
</feature>
<dbReference type="GO" id="GO:0003824">
    <property type="term" value="F:catalytic activity"/>
    <property type="evidence" value="ECO:0007669"/>
    <property type="project" value="InterPro"/>
</dbReference>
<accession>A0AA41PW97</accession>
<dbReference type="PANTHER" id="PTHR11228:SF7">
    <property type="entry name" value="PQQA PEPTIDE CYCLASE"/>
    <property type="match status" value="1"/>
</dbReference>
<comment type="caution">
    <text evidence="7">The sequence shown here is derived from an EMBL/GenBank/DDBJ whole genome shotgun (WGS) entry which is preliminary data.</text>
</comment>
<evidence type="ECO:0000313" key="7">
    <source>
        <dbReference type="EMBL" id="MCF2527048.1"/>
    </source>
</evidence>
<evidence type="ECO:0000256" key="4">
    <source>
        <dbReference type="ARBA" id="ARBA00023014"/>
    </source>
</evidence>